<dbReference type="InterPro" id="IPR036043">
    <property type="entry name" value="Phosphoglycerate_kinase_sf"/>
</dbReference>
<dbReference type="PANTHER" id="PTHR11406:SF23">
    <property type="entry name" value="PHOSPHOGLYCERATE KINASE 1, CHLOROPLASTIC-RELATED"/>
    <property type="match status" value="1"/>
</dbReference>
<evidence type="ECO:0000256" key="14">
    <source>
        <dbReference type="PIRSR" id="PIRSR000724-2"/>
    </source>
</evidence>
<protein>
    <recommendedName>
        <fullName evidence="6 12">Phosphoglycerate kinase</fullName>
        <ecNumber evidence="5 12">2.7.2.3</ecNumber>
    </recommendedName>
</protein>
<name>A0A4V3G6T0_9FIRM</name>
<feature type="binding site" evidence="12">
    <location>
        <position position="36"/>
    </location>
    <ligand>
        <name>substrate</name>
    </ligand>
</feature>
<evidence type="ECO:0000256" key="11">
    <source>
        <dbReference type="ARBA" id="ARBA00023152"/>
    </source>
</evidence>
<evidence type="ECO:0000256" key="2">
    <source>
        <dbReference type="ARBA" id="ARBA00004838"/>
    </source>
</evidence>
<dbReference type="PIRSF" id="PIRSF000724">
    <property type="entry name" value="Pgk"/>
    <property type="match status" value="1"/>
</dbReference>
<feature type="binding site" evidence="12">
    <location>
        <position position="153"/>
    </location>
    <ligand>
        <name>substrate</name>
    </ligand>
</feature>
<dbReference type="HAMAP" id="MF_00145">
    <property type="entry name" value="Phosphoglyc_kinase"/>
    <property type="match status" value="1"/>
</dbReference>
<feature type="binding site" evidence="12 14">
    <location>
        <position position="321"/>
    </location>
    <ligand>
        <name>ATP</name>
        <dbReference type="ChEBI" id="CHEBI:30616"/>
    </ligand>
</feature>
<dbReference type="EMBL" id="SODD01000022">
    <property type="protein sequence ID" value="TDW16544.1"/>
    <property type="molecule type" value="Genomic_DNA"/>
</dbReference>
<dbReference type="PRINTS" id="PR00477">
    <property type="entry name" value="PHGLYCKINASE"/>
</dbReference>
<reference evidence="16 17" key="1">
    <citation type="submission" date="2019-03" db="EMBL/GenBank/DDBJ databases">
        <title>Genomic Encyclopedia of Type Strains, Phase IV (KMG-IV): sequencing the most valuable type-strain genomes for metagenomic binning, comparative biology and taxonomic classification.</title>
        <authorList>
            <person name="Goeker M."/>
        </authorList>
    </citation>
    <scope>NUCLEOTIDE SEQUENCE [LARGE SCALE GENOMIC DNA]</scope>
    <source>
        <strain evidence="16 17">DSM 28867</strain>
    </source>
</reference>
<evidence type="ECO:0000256" key="13">
    <source>
        <dbReference type="PIRSR" id="PIRSR000724-1"/>
    </source>
</evidence>
<dbReference type="InterPro" id="IPR001576">
    <property type="entry name" value="Phosphoglycerate_kinase"/>
</dbReference>
<feature type="binding site" evidence="12 14">
    <location>
        <position position="203"/>
    </location>
    <ligand>
        <name>ATP</name>
        <dbReference type="ChEBI" id="CHEBI:30616"/>
    </ligand>
</feature>
<dbReference type="GO" id="GO:0005829">
    <property type="term" value="C:cytosol"/>
    <property type="evidence" value="ECO:0007669"/>
    <property type="project" value="TreeGrafter"/>
</dbReference>
<feature type="binding site" evidence="13">
    <location>
        <position position="36"/>
    </location>
    <ligand>
        <name>(2R)-3-phosphoglycerate</name>
        <dbReference type="ChEBI" id="CHEBI:58272"/>
    </ligand>
</feature>
<proteinExistence type="inferred from homology"/>
<keyword evidence="7 12" id="KW-0808">Transferase</keyword>
<dbReference type="Gene3D" id="3.40.50.1260">
    <property type="entry name" value="Phosphoglycerate kinase, N-terminal domain"/>
    <property type="match status" value="2"/>
</dbReference>
<evidence type="ECO:0000256" key="15">
    <source>
        <dbReference type="RuleBase" id="RU000532"/>
    </source>
</evidence>
<comment type="similarity">
    <text evidence="3 12 15">Belongs to the phosphoglycerate kinase family.</text>
</comment>
<dbReference type="RefSeq" id="WP_134169834.1">
    <property type="nucleotide sequence ID" value="NZ_SODD01000022.1"/>
</dbReference>
<feature type="binding site" evidence="12 14">
    <location>
        <position position="290"/>
    </location>
    <ligand>
        <name>ATP</name>
        <dbReference type="ChEBI" id="CHEBI:30616"/>
    </ligand>
</feature>
<feature type="binding site" evidence="12 13">
    <location>
        <begin position="21"/>
        <end position="23"/>
    </location>
    <ligand>
        <name>substrate</name>
    </ligand>
</feature>
<dbReference type="AlphaFoldDB" id="A0A4V3G6T0"/>
<dbReference type="PROSITE" id="PS00111">
    <property type="entry name" value="PGLYCERATE_KINASE"/>
    <property type="match status" value="1"/>
</dbReference>
<dbReference type="Pfam" id="PF00162">
    <property type="entry name" value="PGK"/>
    <property type="match status" value="1"/>
</dbReference>
<keyword evidence="9 12" id="KW-0418">Kinase</keyword>
<keyword evidence="12" id="KW-0963">Cytoplasm</keyword>
<feature type="binding site" evidence="12 13">
    <location>
        <begin position="59"/>
        <end position="62"/>
    </location>
    <ligand>
        <name>substrate</name>
    </ligand>
</feature>
<keyword evidence="17" id="KW-1185">Reference proteome</keyword>
<accession>A0A4V3G6T0</accession>
<keyword evidence="8 12" id="KW-0547">Nucleotide-binding</keyword>
<evidence type="ECO:0000256" key="6">
    <source>
        <dbReference type="ARBA" id="ARBA00016471"/>
    </source>
</evidence>
<dbReference type="OrthoDB" id="9808460at2"/>
<dbReference type="UniPathway" id="UPA00109">
    <property type="reaction ID" value="UER00185"/>
</dbReference>
<dbReference type="InterPro" id="IPR015911">
    <property type="entry name" value="Phosphoglycerate_kinase_CS"/>
</dbReference>
<dbReference type="EC" id="2.7.2.3" evidence="5 12"/>
<comment type="subunit">
    <text evidence="4 12">Monomer.</text>
</comment>
<evidence type="ECO:0000256" key="7">
    <source>
        <dbReference type="ARBA" id="ARBA00022679"/>
    </source>
</evidence>
<evidence type="ECO:0000313" key="16">
    <source>
        <dbReference type="EMBL" id="TDW16544.1"/>
    </source>
</evidence>
<gene>
    <name evidence="12" type="primary">pgk</name>
    <name evidence="16" type="ORF">EDD63_12226</name>
</gene>
<evidence type="ECO:0000256" key="8">
    <source>
        <dbReference type="ARBA" id="ARBA00022741"/>
    </source>
</evidence>
<comment type="catalytic activity">
    <reaction evidence="1 12 15">
        <text>(2R)-3-phosphoglycerate + ATP = (2R)-3-phospho-glyceroyl phosphate + ADP</text>
        <dbReference type="Rhea" id="RHEA:14801"/>
        <dbReference type="ChEBI" id="CHEBI:30616"/>
        <dbReference type="ChEBI" id="CHEBI:57604"/>
        <dbReference type="ChEBI" id="CHEBI:58272"/>
        <dbReference type="ChEBI" id="CHEBI:456216"/>
        <dbReference type="EC" id="2.7.2.3"/>
    </reaction>
</comment>
<dbReference type="GO" id="GO:0006094">
    <property type="term" value="P:gluconeogenesis"/>
    <property type="evidence" value="ECO:0007669"/>
    <property type="project" value="TreeGrafter"/>
</dbReference>
<feature type="binding site" evidence="13">
    <location>
        <position position="153"/>
    </location>
    <ligand>
        <name>(2R)-3-phosphoglycerate</name>
        <dbReference type="ChEBI" id="CHEBI:58272"/>
    </ligand>
</feature>
<evidence type="ECO:0000256" key="5">
    <source>
        <dbReference type="ARBA" id="ARBA00013061"/>
    </source>
</evidence>
<comment type="caution">
    <text evidence="16">The sequence shown here is derived from an EMBL/GenBank/DDBJ whole genome shotgun (WGS) entry which is preliminary data.</text>
</comment>
<sequence>MAKRTVKDLDVAGKRVICRCDFNVPRKDGVITDDNRIVQALPTIQYLIDNKAKVILMSHLGKIKTEEDKAKNSLEVVAADLAKKLPGVNVTFCPVTRGAELEDMVANLKDGDVLLMQNTRYEAGETKNDPELSKYWASLGDLFVENAFGSVHRAHASTVGIPSILPNALGFLVEKEVDMLGKAVDNPVHPFVAIIGGAKVSDKIMVVENLLKKADKVIVGGGMAYTFLKAQGIEVGNSLVEEDKIELAKEYLAKAGDKLVLPVDSVCADKFAADANTQVIEGNIPEGWMGLDIGPKSIALFEETLKGAKTVVWNGPMGVFEMEPFAKGTLAVCTAISELPGATTVIGGGDSAAAAIQLGFADKFSHISTGGGASLEYMEGKELPGIAVISDK</sequence>
<keyword evidence="11 12" id="KW-0324">Glycolysis</keyword>
<dbReference type="SUPFAM" id="SSF53748">
    <property type="entry name" value="Phosphoglycerate kinase"/>
    <property type="match status" value="1"/>
</dbReference>
<dbReference type="GO" id="GO:0004618">
    <property type="term" value="F:phosphoglycerate kinase activity"/>
    <property type="evidence" value="ECO:0007669"/>
    <property type="project" value="UniProtKB-UniRule"/>
</dbReference>
<dbReference type="Proteomes" id="UP000294743">
    <property type="component" value="Unassembled WGS sequence"/>
</dbReference>
<evidence type="ECO:0000256" key="4">
    <source>
        <dbReference type="ARBA" id="ARBA00011245"/>
    </source>
</evidence>
<dbReference type="InterPro" id="IPR015824">
    <property type="entry name" value="Phosphoglycerate_kinase_N"/>
</dbReference>
<dbReference type="GO" id="GO:0043531">
    <property type="term" value="F:ADP binding"/>
    <property type="evidence" value="ECO:0007669"/>
    <property type="project" value="TreeGrafter"/>
</dbReference>
<comment type="subcellular location">
    <subcellularLocation>
        <location evidence="12">Cytoplasm</location>
    </subcellularLocation>
</comment>
<evidence type="ECO:0000256" key="1">
    <source>
        <dbReference type="ARBA" id="ARBA00000642"/>
    </source>
</evidence>
<dbReference type="FunFam" id="3.40.50.1260:FF:000006">
    <property type="entry name" value="Phosphoglycerate kinase"/>
    <property type="match status" value="1"/>
</dbReference>
<feature type="binding site" evidence="13">
    <location>
        <position position="120"/>
    </location>
    <ligand>
        <name>(2R)-3-phosphoglycerate</name>
        <dbReference type="ChEBI" id="CHEBI:58272"/>
    </ligand>
</feature>
<organism evidence="16 17">
    <name type="scientific">Breznakia blatticola</name>
    <dbReference type="NCBI Taxonomy" id="1754012"/>
    <lineage>
        <taxon>Bacteria</taxon>
        <taxon>Bacillati</taxon>
        <taxon>Bacillota</taxon>
        <taxon>Erysipelotrichia</taxon>
        <taxon>Erysipelotrichales</taxon>
        <taxon>Erysipelotrichaceae</taxon>
        <taxon>Breznakia</taxon>
    </lineage>
</organism>
<dbReference type="GO" id="GO:0006096">
    <property type="term" value="P:glycolytic process"/>
    <property type="evidence" value="ECO:0007669"/>
    <property type="project" value="UniProtKB-UniRule"/>
</dbReference>
<dbReference type="FunFam" id="3.40.50.1260:FF:000003">
    <property type="entry name" value="Phosphoglycerate kinase"/>
    <property type="match status" value="1"/>
</dbReference>
<dbReference type="CDD" id="cd00318">
    <property type="entry name" value="Phosphoglycerate_kinase"/>
    <property type="match status" value="1"/>
</dbReference>
<dbReference type="PANTHER" id="PTHR11406">
    <property type="entry name" value="PHOSPHOGLYCERATE KINASE"/>
    <property type="match status" value="1"/>
</dbReference>
<dbReference type="GO" id="GO:0005524">
    <property type="term" value="F:ATP binding"/>
    <property type="evidence" value="ECO:0007669"/>
    <property type="project" value="UniProtKB-KW"/>
</dbReference>
<evidence type="ECO:0000256" key="12">
    <source>
        <dbReference type="HAMAP-Rule" id="MF_00145"/>
    </source>
</evidence>
<evidence type="ECO:0000256" key="3">
    <source>
        <dbReference type="ARBA" id="ARBA00008982"/>
    </source>
</evidence>
<evidence type="ECO:0000313" key="17">
    <source>
        <dbReference type="Proteomes" id="UP000294743"/>
    </source>
</evidence>
<evidence type="ECO:0000256" key="10">
    <source>
        <dbReference type="ARBA" id="ARBA00022840"/>
    </source>
</evidence>
<feature type="binding site" evidence="12 14">
    <location>
        <begin position="348"/>
        <end position="351"/>
    </location>
    <ligand>
        <name>ATP</name>
        <dbReference type="ChEBI" id="CHEBI:30616"/>
    </ligand>
</feature>
<keyword evidence="10 12" id="KW-0067">ATP-binding</keyword>
<comment type="pathway">
    <text evidence="2 12">Carbohydrate degradation; glycolysis; pyruvate from D-glyceraldehyde 3-phosphate: step 2/5.</text>
</comment>
<evidence type="ECO:0000256" key="9">
    <source>
        <dbReference type="ARBA" id="ARBA00022777"/>
    </source>
</evidence>
<feature type="binding site" evidence="12">
    <location>
        <position position="120"/>
    </location>
    <ligand>
        <name>substrate</name>
    </ligand>
</feature>